<gene>
    <name evidence="1" type="ORF">PFDSM3638_00095</name>
</gene>
<dbReference type="AlphaFoldDB" id="A0A5C0XM97"/>
<dbReference type="EMBL" id="CP023154">
    <property type="protein sequence ID" value="QEK77769.1"/>
    <property type="molecule type" value="Genomic_DNA"/>
</dbReference>
<dbReference type="GeneID" id="13301075"/>
<accession>A0A5C0XM97</accession>
<sequence>MLRRIAAIILGILITVGMAKADTKATPTPPNISQDFFLRQLREEGYLIFKGNESIKLAQEVLEKLEKDVTISLNLSDLKRNISFVGIAVRPFGRRYITMLYIVEGRYNINDIREFLVERSAFLKEPLEIKGVNRGWKFIGSTTWKVRYASQYGGQVYHAIRIKYYYTASTLDNTHTSLRFPILGTWIGNTSP</sequence>
<dbReference type="Proteomes" id="UP000324354">
    <property type="component" value="Chromosome"/>
</dbReference>
<dbReference type="GeneID" id="41711821"/>
<dbReference type="RefSeq" id="WP_011011146.1">
    <property type="nucleotide sequence ID" value="NC_003413.1"/>
</dbReference>
<name>A0A5C0XM97_PYRFU</name>
<evidence type="ECO:0000313" key="2">
    <source>
        <dbReference type="Proteomes" id="UP000324354"/>
    </source>
</evidence>
<evidence type="ECO:0000313" key="1">
    <source>
        <dbReference type="EMBL" id="QEK77769.1"/>
    </source>
</evidence>
<protein>
    <submittedName>
        <fullName evidence="1">Uncharacterized protein</fullName>
    </submittedName>
</protein>
<reference evidence="1 2" key="1">
    <citation type="submission" date="2017-08" db="EMBL/GenBank/DDBJ databases">
        <title>Resequencing and Reannotation of the genome of Pyrococcus furiosus type strain DSM3638.</title>
        <authorList>
            <person name="Reichelt R.M."/>
            <person name="Bunk B."/>
        </authorList>
    </citation>
    <scope>NUCLEOTIDE SEQUENCE [LARGE SCALE GENOMIC DNA]</scope>
    <source>
        <strain evidence="1 2">DSM 3638</strain>
    </source>
</reference>
<proteinExistence type="predicted"/>
<organism evidence="1 2">
    <name type="scientific">Pyrococcus furiosus (strain ATCC 43587 / DSM 3638 / JCM 8422 / Vc1)</name>
    <dbReference type="NCBI Taxonomy" id="186497"/>
    <lineage>
        <taxon>Archaea</taxon>
        <taxon>Methanobacteriati</taxon>
        <taxon>Methanobacteriota</taxon>
        <taxon>Thermococci</taxon>
        <taxon>Thermococcales</taxon>
        <taxon>Thermococcaceae</taxon>
        <taxon>Pyrococcus</taxon>
    </lineage>
</organism>